<dbReference type="EMBL" id="BART01002149">
    <property type="protein sequence ID" value="GAG57199.1"/>
    <property type="molecule type" value="Genomic_DNA"/>
</dbReference>
<dbReference type="InterPro" id="IPR050238">
    <property type="entry name" value="DNA_Rep/Repair_Clamp_Loader"/>
</dbReference>
<protein>
    <recommendedName>
        <fullName evidence="2">DNA-directed DNA polymerase</fullName>
    </recommendedName>
</protein>
<dbReference type="Gene3D" id="3.40.50.300">
    <property type="entry name" value="P-loop containing nucleotide triphosphate hydrolases"/>
    <property type="match status" value="1"/>
</dbReference>
<sequence>MKILQNIDFLTEDNVNRSNIMLLSRMIKDDTISHAYMFYGNNMELLSRLALSFAASINCVDNGCGDCIICRNTKRGVYPNVLVVEPEGNILRIEKIAGLQKFISLSSYNPGKKICIIKESELMNQEAANKLLKTLEDPPDDDSIFILLTEDISIMLPTVVSRCLVYSWNFKFNEDTPVKADFEVMEKYLNEGIKNIIMLQENQSRASTASVDLTLRLVEILKKMEAGVKTDLEKEFSEIRKVILKK</sequence>
<dbReference type="PANTHER" id="PTHR11669:SF8">
    <property type="entry name" value="DNA POLYMERASE III SUBUNIT DELTA"/>
    <property type="match status" value="1"/>
</dbReference>
<dbReference type="AlphaFoldDB" id="X0YLQ1"/>
<evidence type="ECO:0008006" key="2">
    <source>
        <dbReference type="Google" id="ProtNLM"/>
    </source>
</evidence>
<accession>X0YLQ1</accession>
<proteinExistence type="predicted"/>
<comment type="caution">
    <text evidence="1">The sequence shown here is derived from an EMBL/GenBank/DDBJ whole genome shotgun (WGS) entry which is preliminary data.</text>
</comment>
<evidence type="ECO:0000313" key="1">
    <source>
        <dbReference type="EMBL" id="GAG57199.1"/>
    </source>
</evidence>
<gene>
    <name evidence="1" type="ORF">S01H4_06806</name>
</gene>
<dbReference type="Pfam" id="PF13177">
    <property type="entry name" value="DNA_pol3_delta2"/>
    <property type="match status" value="1"/>
</dbReference>
<dbReference type="GO" id="GO:0006261">
    <property type="term" value="P:DNA-templated DNA replication"/>
    <property type="evidence" value="ECO:0007669"/>
    <property type="project" value="TreeGrafter"/>
</dbReference>
<organism evidence="1">
    <name type="scientific">marine sediment metagenome</name>
    <dbReference type="NCBI Taxonomy" id="412755"/>
    <lineage>
        <taxon>unclassified sequences</taxon>
        <taxon>metagenomes</taxon>
        <taxon>ecological metagenomes</taxon>
    </lineage>
</organism>
<dbReference type="PANTHER" id="PTHR11669">
    <property type="entry name" value="REPLICATION FACTOR C / DNA POLYMERASE III GAMMA-TAU SUBUNIT"/>
    <property type="match status" value="1"/>
</dbReference>
<name>X0YLQ1_9ZZZZ</name>
<reference evidence="1" key="1">
    <citation type="journal article" date="2014" name="Front. Microbiol.">
        <title>High frequency of phylogenetically diverse reductive dehalogenase-homologous genes in deep subseafloor sedimentary metagenomes.</title>
        <authorList>
            <person name="Kawai M."/>
            <person name="Futagami T."/>
            <person name="Toyoda A."/>
            <person name="Takaki Y."/>
            <person name="Nishi S."/>
            <person name="Hori S."/>
            <person name="Arai W."/>
            <person name="Tsubouchi T."/>
            <person name="Morono Y."/>
            <person name="Uchiyama I."/>
            <person name="Ito T."/>
            <person name="Fujiyama A."/>
            <person name="Inagaki F."/>
            <person name="Takami H."/>
        </authorList>
    </citation>
    <scope>NUCLEOTIDE SEQUENCE</scope>
    <source>
        <strain evidence="1">Expedition CK06-06</strain>
    </source>
</reference>
<dbReference type="InterPro" id="IPR027417">
    <property type="entry name" value="P-loop_NTPase"/>
</dbReference>
<dbReference type="SUPFAM" id="SSF52540">
    <property type="entry name" value="P-loop containing nucleoside triphosphate hydrolases"/>
    <property type="match status" value="1"/>
</dbReference>